<accession>A0A0D0CWJ1</accession>
<organism evidence="1 2">
    <name type="scientific">Collybiopsis luxurians FD-317 M1</name>
    <dbReference type="NCBI Taxonomy" id="944289"/>
    <lineage>
        <taxon>Eukaryota</taxon>
        <taxon>Fungi</taxon>
        <taxon>Dikarya</taxon>
        <taxon>Basidiomycota</taxon>
        <taxon>Agaricomycotina</taxon>
        <taxon>Agaricomycetes</taxon>
        <taxon>Agaricomycetidae</taxon>
        <taxon>Agaricales</taxon>
        <taxon>Marasmiineae</taxon>
        <taxon>Omphalotaceae</taxon>
        <taxon>Collybiopsis</taxon>
        <taxon>Collybiopsis luxurians</taxon>
    </lineage>
</organism>
<proteinExistence type="predicted"/>
<dbReference type="Proteomes" id="UP000053593">
    <property type="component" value="Unassembled WGS sequence"/>
</dbReference>
<evidence type="ECO:0000313" key="2">
    <source>
        <dbReference type="Proteomes" id="UP000053593"/>
    </source>
</evidence>
<dbReference type="EMBL" id="KN834762">
    <property type="protein sequence ID" value="KIK64232.1"/>
    <property type="molecule type" value="Genomic_DNA"/>
</dbReference>
<evidence type="ECO:0000313" key="1">
    <source>
        <dbReference type="EMBL" id="KIK64232.1"/>
    </source>
</evidence>
<protein>
    <submittedName>
        <fullName evidence="1">Uncharacterized protein</fullName>
    </submittedName>
</protein>
<dbReference type="HOGENOM" id="CLU_2210341_0_0_1"/>
<dbReference type="AlphaFoldDB" id="A0A0D0CWJ1"/>
<name>A0A0D0CWJ1_9AGAR</name>
<gene>
    <name evidence="1" type="ORF">GYMLUDRAFT_436627</name>
</gene>
<sequence length="107" mass="12062">MAKDHLRSGSLLSGKVDRCSLLRPSRNFQRPECLVHSRQSLPGRDGVIYFQVAHFCVSVMFDRSARAVQLEGEVAFAGHVQAGDIAQQEVIDWEPGTELIHDRNYPR</sequence>
<keyword evidence="2" id="KW-1185">Reference proteome</keyword>
<reference evidence="1 2" key="1">
    <citation type="submission" date="2014-04" db="EMBL/GenBank/DDBJ databases">
        <title>Evolutionary Origins and Diversification of the Mycorrhizal Mutualists.</title>
        <authorList>
            <consortium name="DOE Joint Genome Institute"/>
            <consortium name="Mycorrhizal Genomics Consortium"/>
            <person name="Kohler A."/>
            <person name="Kuo A."/>
            <person name="Nagy L.G."/>
            <person name="Floudas D."/>
            <person name="Copeland A."/>
            <person name="Barry K.W."/>
            <person name="Cichocki N."/>
            <person name="Veneault-Fourrey C."/>
            <person name="LaButti K."/>
            <person name="Lindquist E.A."/>
            <person name="Lipzen A."/>
            <person name="Lundell T."/>
            <person name="Morin E."/>
            <person name="Murat C."/>
            <person name="Riley R."/>
            <person name="Ohm R."/>
            <person name="Sun H."/>
            <person name="Tunlid A."/>
            <person name="Henrissat B."/>
            <person name="Grigoriev I.V."/>
            <person name="Hibbett D.S."/>
            <person name="Martin F."/>
        </authorList>
    </citation>
    <scope>NUCLEOTIDE SEQUENCE [LARGE SCALE GENOMIC DNA]</scope>
    <source>
        <strain evidence="1 2">FD-317 M1</strain>
    </source>
</reference>